<dbReference type="Proteomes" id="UP001232725">
    <property type="component" value="Unassembled WGS sequence"/>
</dbReference>
<keyword evidence="2" id="KW-0235">DNA replication</keyword>
<accession>A0ABT9IPT6</accession>
<comment type="catalytic activity">
    <reaction evidence="3">
        <text>DNA(n) + a 2'-deoxyribonucleoside 5'-triphosphate = DNA(n+1) + diphosphate</text>
        <dbReference type="Rhea" id="RHEA:22508"/>
        <dbReference type="Rhea" id="RHEA-COMP:17339"/>
        <dbReference type="Rhea" id="RHEA-COMP:17340"/>
        <dbReference type="ChEBI" id="CHEBI:33019"/>
        <dbReference type="ChEBI" id="CHEBI:61560"/>
        <dbReference type="ChEBI" id="CHEBI:173112"/>
        <dbReference type="EC" id="2.7.7.7"/>
    </reaction>
</comment>
<evidence type="ECO:0000256" key="1">
    <source>
        <dbReference type="ARBA" id="ARBA00012417"/>
    </source>
</evidence>
<gene>
    <name evidence="6" type="ORF">Q9R02_10470</name>
</gene>
<proteinExistence type="predicted"/>
<dbReference type="SUPFAM" id="SSF56672">
    <property type="entry name" value="DNA/RNA polymerases"/>
    <property type="match status" value="1"/>
</dbReference>
<dbReference type="InterPro" id="IPR043502">
    <property type="entry name" value="DNA/RNA_pol_sf"/>
</dbReference>
<dbReference type="RefSeq" id="WP_305996629.1">
    <property type="nucleotide sequence ID" value="NZ_JAVALS010000006.1"/>
</dbReference>
<reference evidence="6 7" key="1">
    <citation type="submission" date="2023-08" db="EMBL/GenBank/DDBJ databases">
        <title>Arthrobacter horti sp. nov., isolated from forest soil.</title>
        <authorList>
            <person name="Park M."/>
        </authorList>
    </citation>
    <scope>NUCLEOTIDE SEQUENCE [LARGE SCALE GENOMIC DNA]</scope>
    <source>
        <strain evidence="6 7">YJM1</strain>
    </source>
</reference>
<evidence type="ECO:0000313" key="7">
    <source>
        <dbReference type="Proteomes" id="UP001232725"/>
    </source>
</evidence>
<name>A0ABT9IPT6_9MICC</name>
<evidence type="ECO:0000256" key="2">
    <source>
        <dbReference type="ARBA" id="ARBA00022705"/>
    </source>
</evidence>
<keyword evidence="6" id="KW-0540">Nuclease</keyword>
<evidence type="ECO:0000259" key="5">
    <source>
        <dbReference type="SMART" id="SM00482"/>
    </source>
</evidence>
<feature type="domain" description="DNA-directed DNA polymerase family A palm" evidence="5">
    <location>
        <begin position="311"/>
        <end position="521"/>
    </location>
</feature>
<protein>
    <recommendedName>
        <fullName evidence="1">DNA-directed DNA polymerase</fullName>
        <ecNumber evidence="1">2.7.7.7</ecNumber>
    </recommendedName>
</protein>
<evidence type="ECO:0000256" key="3">
    <source>
        <dbReference type="ARBA" id="ARBA00049244"/>
    </source>
</evidence>
<dbReference type="EMBL" id="JAVALS010000006">
    <property type="protein sequence ID" value="MDP5227578.1"/>
    <property type="molecule type" value="Genomic_DNA"/>
</dbReference>
<keyword evidence="7" id="KW-1185">Reference proteome</keyword>
<dbReference type="InterPro" id="IPR002298">
    <property type="entry name" value="DNA_polymerase_A"/>
</dbReference>
<organism evidence="6 7">
    <name type="scientific">Arthrobacter horti</name>
    <dbReference type="NCBI Taxonomy" id="3068273"/>
    <lineage>
        <taxon>Bacteria</taxon>
        <taxon>Bacillati</taxon>
        <taxon>Actinomycetota</taxon>
        <taxon>Actinomycetes</taxon>
        <taxon>Micrococcales</taxon>
        <taxon>Micrococcaceae</taxon>
        <taxon>Arthrobacter</taxon>
    </lineage>
</organism>
<dbReference type="GO" id="GO:0004527">
    <property type="term" value="F:exonuclease activity"/>
    <property type="evidence" value="ECO:0007669"/>
    <property type="project" value="UniProtKB-KW"/>
</dbReference>
<evidence type="ECO:0000256" key="4">
    <source>
        <dbReference type="SAM" id="MobiDB-lite"/>
    </source>
</evidence>
<dbReference type="Gene3D" id="1.10.150.20">
    <property type="entry name" value="5' to 3' exonuclease, C-terminal subdomain"/>
    <property type="match status" value="1"/>
</dbReference>
<comment type="caution">
    <text evidence="6">The sequence shown here is derived from an EMBL/GenBank/DDBJ whole genome shotgun (WGS) entry which is preliminary data.</text>
</comment>
<dbReference type="CDD" id="cd06444">
    <property type="entry name" value="DNA_pol_A"/>
    <property type="match status" value="1"/>
</dbReference>
<dbReference type="NCBIfam" id="NF011538">
    <property type="entry name" value="PRK14975.1-1"/>
    <property type="match status" value="1"/>
</dbReference>
<dbReference type="PANTHER" id="PTHR10133:SF27">
    <property type="entry name" value="DNA POLYMERASE NU"/>
    <property type="match status" value="1"/>
</dbReference>
<keyword evidence="6" id="KW-0378">Hydrolase</keyword>
<dbReference type="Pfam" id="PF00476">
    <property type="entry name" value="DNA_pol_A"/>
    <property type="match status" value="1"/>
</dbReference>
<dbReference type="InterPro" id="IPR001098">
    <property type="entry name" value="DNA-dir_DNA_pol_A_palm_dom"/>
</dbReference>
<evidence type="ECO:0000313" key="6">
    <source>
        <dbReference type="EMBL" id="MDP5227578.1"/>
    </source>
</evidence>
<dbReference type="PANTHER" id="PTHR10133">
    <property type="entry name" value="DNA POLYMERASE I"/>
    <property type="match status" value="1"/>
</dbReference>
<keyword evidence="6" id="KW-0269">Exonuclease</keyword>
<feature type="region of interest" description="Disordered" evidence="4">
    <location>
        <begin position="417"/>
        <end position="447"/>
    </location>
</feature>
<sequence>MHLLLVPADDDAVRLARLDAHGVLLGEPWQLGREDLPAAVAGLERDEAPRWVWDTTSDLYSALLQAGTRLARCHDISLARTVLRFSTLVQDPDYARFALDVTGSAEYPVSDAVEPEQRQESLFEAPRSHRSLEEVRQEFAAQLKAVETSRAPARLRLLLAAESAAALVAAEMRFLGVPWDQAVHRELLEEALGPEPAPGRRPALMEDLVVRLRELLRAPRLNPDSPQELLKTLHRNGIEVKTTRQWELKSSDHPAIEPLLEYKKLSRLHTANGWTWLDAWIRDGRFRPDYVVGGVVTGRWSSRGGGALQIPRSVRRAARALPGWKLLVADASQVEPRILAAMSADEGMARAARGQDLYAEIADAGFGGSRSSAKIALLGAMYGSTTGESARLMPQLKKLYPRAIALVEEAARTGERGGAVSTWLGRSTPPPGPDWDAAQRTQSQEEQRRADAWARARGRFTRNFVVQGTAAEWAECWLAGIRSRLAGLPLPDGAEAASPTGPAELVFFLHDEIMIHAPEELMPRCVEAVESAAREAGTLLFGRAPVDFPLTVAVVDSYDQAK</sequence>
<dbReference type="SMART" id="SM00482">
    <property type="entry name" value="POLAc"/>
    <property type="match status" value="1"/>
</dbReference>
<dbReference type="EC" id="2.7.7.7" evidence="1"/>
<dbReference type="Gene3D" id="3.30.70.370">
    <property type="match status" value="1"/>
</dbReference>